<dbReference type="AlphaFoldDB" id="A0AA88H4H0"/>
<accession>A0AA88H4H0</accession>
<dbReference type="GO" id="GO:0005975">
    <property type="term" value="P:carbohydrate metabolic process"/>
    <property type="evidence" value="ECO:0007669"/>
    <property type="project" value="InterPro"/>
</dbReference>
<proteinExistence type="predicted"/>
<dbReference type="Pfam" id="PF03663">
    <property type="entry name" value="Glyco_hydro_76"/>
    <property type="match status" value="1"/>
</dbReference>
<evidence type="ECO:0000313" key="2">
    <source>
        <dbReference type="Proteomes" id="UP000816034"/>
    </source>
</evidence>
<dbReference type="EMBL" id="PYSW02000004">
    <property type="protein sequence ID" value="KAG2392696.1"/>
    <property type="molecule type" value="Genomic_DNA"/>
</dbReference>
<dbReference type="Gene3D" id="1.50.10.20">
    <property type="match status" value="1"/>
</dbReference>
<dbReference type="InterPro" id="IPR008928">
    <property type="entry name" value="6-hairpin_glycosidase_sf"/>
</dbReference>
<dbReference type="PANTHER" id="PTHR47791:SF3">
    <property type="entry name" value="MEIOTICALLY UP-REGULATED GENE 191 PROTEIN"/>
    <property type="match status" value="1"/>
</dbReference>
<dbReference type="GeneID" id="68103875"/>
<evidence type="ECO:0000313" key="1">
    <source>
        <dbReference type="EMBL" id="KAG2392696.1"/>
    </source>
</evidence>
<dbReference type="InterPro" id="IPR053169">
    <property type="entry name" value="MUG_Protein"/>
</dbReference>
<dbReference type="InterPro" id="IPR005198">
    <property type="entry name" value="Glyco_hydro_76"/>
</dbReference>
<organism evidence="1 2">
    <name type="scientific">Naegleria lovaniensis</name>
    <name type="common">Amoeba</name>
    <dbReference type="NCBI Taxonomy" id="51637"/>
    <lineage>
        <taxon>Eukaryota</taxon>
        <taxon>Discoba</taxon>
        <taxon>Heterolobosea</taxon>
        <taxon>Tetramitia</taxon>
        <taxon>Eutetramitia</taxon>
        <taxon>Vahlkampfiidae</taxon>
        <taxon>Naegleria</taxon>
    </lineage>
</organism>
<protein>
    <submittedName>
        <fullName evidence="1">Uncharacterized protein</fullName>
    </submittedName>
</protein>
<dbReference type="PANTHER" id="PTHR47791">
    <property type="entry name" value="MEIOTICALLY UP-REGULATED GENE 191 PROTEIN"/>
    <property type="match status" value="1"/>
</dbReference>
<reference evidence="1 2" key="1">
    <citation type="journal article" date="2018" name="BMC Genomics">
        <title>The genome of Naegleria lovaniensis, the basis for a comparative approach to unravel pathogenicity factors of the human pathogenic amoeba N. fowleri.</title>
        <authorList>
            <person name="Liechti N."/>
            <person name="Schurch N."/>
            <person name="Bruggmann R."/>
            <person name="Wittwer M."/>
        </authorList>
    </citation>
    <scope>NUCLEOTIDE SEQUENCE [LARGE SCALE GENOMIC DNA]</scope>
    <source>
        <strain evidence="1 2">ATCC 30569</strain>
    </source>
</reference>
<name>A0AA88H4H0_NAELO</name>
<gene>
    <name evidence="1" type="ORF">C9374_011421</name>
</gene>
<dbReference type="Proteomes" id="UP000816034">
    <property type="component" value="Unassembled WGS sequence"/>
</dbReference>
<dbReference type="RefSeq" id="XP_044554590.1">
    <property type="nucleotide sequence ID" value="XM_044687075.1"/>
</dbReference>
<keyword evidence="2" id="KW-1185">Reference proteome</keyword>
<sequence>MKIFKLYSFKTKSVLSLAALLFAWCFLLFNFSKTALSLPQQQALVERASLAVQSFLSKFYDPQQKYFRDQYTFNQQQQSPLTGYWTFAQGFNAIVDNAFRVSRNFTNANNDLSFPHYVKLISDLYTGQDNIGWERPYIDDMNWMALTLFWSYQLTRNQTYLERCLYLYSKIVVNWDDTCCGSMKGGIWWDYAHSQKATASNAGPSLLSSLLYQETREEHYLKFSTQVFSFWYDHMVNKSDNSVCDHISAQNGFKECQWRFTYNEGLMIGAATHLFQMTRNETFLQIATNIANFMITQEVIDSKVGGPVLFDGINCVSDCMQFKGIGFRYLTFLQSQLKDKNLSMYLKIQNVLQNCVESLWNVARTNELNLFSVQWQGPSQEVDSKFYQAQMNSAVMAFSLSVIQQL</sequence>
<comment type="caution">
    <text evidence="1">The sequence shown here is derived from an EMBL/GenBank/DDBJ whole genome shotgun (WGS) entry which is preliminary data.</text>
</comment>
<dbReference type="SUPFAM" id="SSF48208">
    <property type="entry name" value="Six-hairpin glycosidases"/>
    <property type="match status" value="1"/>
</dbReference>